<evidence type="ECO:0000313" key="2">
    <source>
        <dbReference type="Proteomes" id="UP000602745"/>
    </source>
</evidence>
<name>A0A8J2YBM1_9RHOB</name>
<gene>
    <name evidence="1" type="ORF">GCM10007276_08770</name>
</gene>
<protein>
    <submittedName>
        <fullName evidence="1">Uncharacterized protein</fullName>
    </submittedName>
</protein>
<keyword evidence="2" id="KW-1185">Reference proteome</keyword>
<proteinExistence type="predicted"/>
<dbReference type="AlphaFoldDB" id="A0A8J2YBM1"/>
<dbReference type="RefSeq" id="WP_188408460.1">
    <property type="nucleotide sequence ID" value="NZ_BMCP01000001.1"/>
</dbReference>
<evidence type="ECO:0000313" key="1">
    <source>
        <dbReference type="EMBL" id="GGE33692.1"/>
    </source>
</evidence>
<reference evidence="1" key="1">
    <citation type="journal article" date="2014" name="Int. J. Syst. Evol. Microbiol.">
        <title>Complete genome sequence of Corynebacterium casei LMG S-19264T (=DSM 44701T), isolated from a smear-ripened cheese.</title>
        <authorList>
            <consortium name="US DOE Joint Genome Institute (JGI-PGF)"/>
            <person name="Walter F."/>
            <person name="Albersmeier A."/>
            <person name="Kalinowski J."/>
            <person name="Ruckert C."/>
        </authorList>
    </citation>
    <scope>NUCLEOTIDE SEQUENCE</scope>
    <source>
        <strain evidence="1">CCM 7684</strain>
    </source>
</reference>
<sequence length="97" mass="10995">MAYFGMWADSARDRSYRKEALRICIEAAERCIDLDLRTCPQVQQALTYLERNADRTSVITRFRRALDIHDPLTRAREVEAACAAIARATAISCQADS</sequence>
<comment type="caution">
    <text evidence="1">The sequence shown here is derived from an EMBL/GenBank/DDBJ whole genome shotgun (WGS) entry which is preliminary data.</text>
</comment>
<dbReference type="EMBL" id="BMCP01000001">
    <property type="protein sequence ID" value="GGE33692.1"/>
    <property type="molecule type" value="Genomic_DNA"/>
</dbReference>
<organism evidence="1 2">
    <name type="scientific">Agaricicola taiwanensis</name>
    <dbReference type="NCBI Taxonomy" id="591372"/>
    <lineage>
        <taxon>Bacteria</taxon>
        <taxon>Pseudomonadati</taxon>
        <taxon>Pseudomonadota</taxon>
        <taxon>Alphaproteobacteria</taxon>
        <taxon>Rhodobacterales</taxon>
        <taxon>Paracoccaceae</taxon>
        <taxon>Agaricicola</taxon>
    </lineage>
</organism>
<dbReference type="Proteomes" id="UP000602745">
    <property type="component" value="Unassembled WGS sequence"/>
</dbReference>
<accession>A0A8J2YBM1</accession>
<reference evidence="1" key="2">
    <citation type="submission" date="2020-09" db="EMBL/GenBank/DDBJ databases">
        <authorList>
            <person name="Sun Q."/>
            <person name="Sedlacek I."/>
        </authorList>
    </citation>
    <scope>NUCLEOTIDE SEQUENCE</scope>
    <source>
        <strain evidence="1">CCM 7684</strain>
    </source>
</reference>